<evidence type="ECO:0000313" key="1">
    <source>
        <dbReference type="EMBL" id="EKY03302.1"/>
    </source>
</evidence>
<proteinExistence type="predicted"/>
<accession>L1NJF7</accession>
<dbReference type="HOGENOM" id="CLU_3255955_0_0_10"/>
<dbReference type="STRING" id="1127699.HMPREF9151_00459"/>
<dbReference type="AlphaFoldDB" id="L1NJF7"/>
<dbReference type="EMBL" id="AMEP01000039">
    <property type="protein sequence ID" value="EKY03302.1"/>
    <property type="molecule type" value="Genomic_DNA"/>
</dbReference>
<evidence type="ECO:0000313" key="2">
    <source>
        <dbReference type="Proteomes" id="UP000010433"/>
    </source>
</evidence>
<name>L1NJF7_9BACT</name>
<dbReference type="Proteomes" id="UP000010433">
    <property type="component" value="Unassembled WGS sequence"/>
</dbReference>
<reference evidence="1 2" key="1">
    <citation type="submission" date="2012-05" db="EMBL/GenBank/DDBJ databases">
        <authorList>
            <person name="Weinstock G."/>
            <person name="Sodergren E."/>
            <person name="Lobos E.A."/>
            <person name="Fulton L."/>
            <person name="Fulton R."/>
            <person name="Courtney L."/>
            <person name="Fronick C."/>
            <person name="O'Laughlin M."/>
            <person name="Godfrey J."/>
            <person name="Wilson R.M."/>
            <person name="Miner T."/>
            <person name="Farmer C."/>
            <person name="Delehaunty K."/>
            <person name="Cordes M."/>
            <person name="Minx P."/>
            <person name="Tomlinson C."/>
            <person name="Chen J."/>
            <person name="Wollam A."/>
            <person name="Pepin K.H."/>
            <person name="Bhonagiri V."/>
            <person name="Zhang X."/>
            <person name="Suruliraj S."/>
            <person name="Warren W."/>
            <person name="Mitreva M."/>
            <person name="Mardis E.R."/>
            <person name="Wilson R.K."/>
        </authorList>
    </citation>
    <scope>NUCLEOTIDE SEQUENCE [LARGE SCALE GENOMIC DNA]</scope>
    <source>
        <strain evidence="1 2">F0055</strain>
    </source>
</reference>
<sequence>MRFAEINIRQQLTHQYLTVKANPLEGLSIQQRIYNSSILIFN</sequence>
<keyword evidence="2" id="KW-1185">Reference proteome</keyword>
<protein>
    <submittedName>
        <fullName evidence="1">Uncharacterized protein</fullName>
    </submittedName>
</protein>
<organism evidence="1 2">
    <name type="scientific">Hoylesella saccharolytica F0055</name>
    <dbReference type="NCBI Taxonomy" id="1127699"/>
    <lineage>
        <taxon>Bacteria</taxon>
        <taxon>Pseudomonadati</taxon>
        <taxon>Bacteroidota</taxon>
        <taxon>Bacteroidia</taxon>
        <taxon>Bacteroidales</taxon>
        <taxon>Prevotellaceae</taxon>
        <taxon>Hoylesella</taxon>
    </lineage>
</organism>
<comment type="caution">
    <text evidence="1">The sequence shown here is derived from an EMBL/GenBank/DDBJ whole genome shotgun (WGS) entry which is preliminary data.</text>
</comment>
<dbReference type="PATRIC" id="fig|1127699.3.peg.420"/>
<gene>
    <name evidence="1" type="ORF">HMPREF9151_00459</name>
</gene>